<gene>
    <name evidence="1" type="ORF">THIAE_05785</name>
</gene>
<accession>W0DZ54</accession>
<dbReference type="Proteomes" id="UP000005380">
    <property type="component" value="Chromosome"/>
</dbReference>
<dbReference type="STRING" id="717772.THIAE_05785"/>
<dbReference type="HOGENOM" id="CLU_2182755_0_0_6"/>
<keyword evidence="2" id="KW-1185">Reference proteome</keyword>
<dbReference type="InParanoid" id="W0DZ54"/>
<sequence length="109" mass="11760">MFGWLFKSSQPQAPKGLPADLTATIDSATIVFRPGAEDGESRAIVTAPGLGAFVFDGINEAAARISKAWPELAPNQAKRAALLLASRVAQRNRGDFKREARPSWVFDGY</sequence>
<dbReference type="EMBL" id="CP007030">
    <property type="protein sequence ID" value="AHF02259.1"/>
    <property type="molecule type" value="Genomic_DNA"/>
</dbReference>
<dbReference type="OrthoDB" id="7779140at2"/>
<organism evidence="1 2">
    <name type="scientific">Thiomicrospira aerophila AL3</name>
    <dbReference type="NCBI Taxonomy" id="717772"/>
    <lineage>
        <taxon>Bacteria</taxon>
        <taxon>Pseudomonadati</taxon>
        <taxon>Pseudomonadota</taxon>
        <taxon>Gammaproteobacteria</taxon>
        <taxon>Thiotrichales</taxon>
        <taxon>Piscirickettsiaceae</taxon>
        <taxon>Thiomicrospira</taxon>
    </lineage>
</organism>
<dbReference type="AlphaFoldDB" id="W0DZ54"/>
<reference evidence="1 2" key="1">
    <citation type="submission" date="2013-12" db="EMBL/GenBank/DDBJ databases">
        <authorList>
            <consortium name="DOE Joint Genome Institute"/>
            <person name="Kappler U."/>
            <person name="Huntemann M."/>
            <person name="Han J."/>
            <person name="Chen A."/>
            <person name="Kyrpides N."/>
            <person name="Mavromatis K."/>
            <person name="Markowitz V."/>
            <person name="Palaniappan K."/>
            <person name="Ivanova N."/>
            <person name="Schaumberg A."/>
            <person name="Pati A."/>
            <person name="Liolios K."/>
            <person name="Nordberg H.P."/>
            <person name="Cantor M.N."/>
            <person name="Hua S.X."/>
            <person name="Woyke T."/>
        </authorList>
    </citation>
    <scope>NUCLEOTIDE SEQUENCE [LARGE SCALE GENOMIC DNA]</scope>
    <source>
        <strain evidence="2">AL2</strain>
    </source>
</reference>
<dbReference type="RefSeq" id="WP_006460443.1">
    <property type="nucleotide sequence ID" value="NZ_CP007030.1"/>
</dbReference>
<protein>
    <submittedName>
        <fullName evidence="1">Uncharacterized protein</fullName>
    </submittedName>
</protein>
<dbReference type="KEGG" id="tao:THIAE_05785"/>
<name>W0DZ54_9GAMM</name>
<evidence type="ECO:0000313" key="1">
    <source>
        <dbReference type="EMBL" id="AHF02259.1"/>
    </source>
</evidence>
<proteinExistence type="predicted"/>
<evidence type="ECO:0000313" key="2">
    <source>
        <dbReference type="Proteomes" id="UP000005380"/>
    </source>
</evidence>